<sequence>MGKLNKQYQSHIRGFNAYDRHKKFIDDYWQFLCGNKHCDDSDTLGSYEVNFSYFEAGESKQALVKLVACQRCADKLNYRKRKEKEQLEKQMKHVRKRKREQSDSDDRDNEDKRTK</sequence>
<dbReference type="InterPro" id="IPR019129">
    <property type="entry name" value="Folate-sensitive_fs_Fra10Ac1"/>
</dbReference>
<dbReference type="EMBL" id="JAXQNO010000007">
    <property type="protein sequence ID" value="KAK4793875.1"/>
    <property type="molecule type" value="Genomic_DNA"/>
</dbReference>
<feature type="compositionally biased region" description="Basic and acidic residues" evidence="1">
    <location>
        <begin position="100"/>
        <end position="115"/>
    </location>
</feature>
<keyword evidence="3" id="KW-1185">Reference proteome</keyword>
<dbReference type="Pfam" id="PF09725">
    <property type="entry name" value="Fra10Ac1"/>
    <property type="match status" value="1"/>
</dbReference>
<accession>A0AAN7LWC1</accession>
<protein>
    <recommendedName>
        <fullName evidence="4">Protein FRA10AC1</fullName>
    </recommendedName>
</protein>
<evidence type="ECO:0000313" key="3">
    <source>
        <dbReference type="Proteomes" id="UP001346149"/>
    </source>
</evidence>
<gene>
    <name evidence="2" type="ORF">SAY86_011869</name>
</gene>
<name>A0AAN7LWC1_TRANT</name>
<feature type="region of interest" description="Disordered" evidence="1">
    <location>
        <begin position="83"/>
        <end position="115"/>
    </location>
</feature>
<evidence type="ECO:0000256" key="1">
    <source>
        <dbReference type="SAM" id="MobiDB-lite"/>
    </source>
</evidence>
<comment type="caution">
    <text evidence="2">The sequence shown here is derived from an EMBL/GenBank/DDBJ whole genome shotgun (WGS) entry which is preliminary data.</text>
</comment>
<proteinExistence type="predicted"/>
<evidence type="ECO:0000313" key="2">
    <source>
        <dbReference type="EMBL" id="KAK4793875.1"/>
    </source>
</evidence>
<evidence type="ECO:0008006" key="4">
    <source>
        <dbReference type="Google" id="ProtNLM"/>
    </source>
</evidence>
<dbReference type="Proteomes" id="UP001346149">
    <property type="component" value="Unassembled WGS sequence"/>
</dbReference>
<dbReference type="AlphaFoldDB" id="A0AAN7LWC1"/>
<organism evidence="2 3">
    <name type="scientific">Trapa natans</name>
    <name type="common">Water chestnut</name>
    <dbReference type="NCBI Taxonomy" id="22666"/>
    <lineage>
        <taxon>Eukaryota</taxon>
        <taxon>Viridiplantae</taxon>
        <taxon>Streptophyta</taxon>
        <taxon>Embryophyta</taxon>
        <taxon>Tracheophyta</taxon>
        <taxon>Spermatophyta</taxon>
        <taxon>Magnoliopsida</taxon>
        <taxon>eudicotyledons</taxon>
        <taxon>Gunneridae</taxon>
        <taxon>Pentapetalae</taxon>
        <taxon>rosids</taxon>
        <taxon>malvids</taxon>
        <taxon>Myrtales</taxon>
        <taxon>Lythraceae</taxon>
        <taxon>Trapa</taxon>
    </lineage>
</organism>
<reference evidence="2 3" key="1">
    <citation type="journal article" date="2023" name="Hortic Res">
        <title>Pangenome of water caltrop reveals structural variations and asymmetric subgenome divergence after allopolyploidization.</title>
        <authorList>
            <person name="Zhang X."/>
            <person name="Chen Y."/>
            <person name="Wang L."/>
            <person name="Yuan Y."/>
            <person name="Fang M."/>
            <person name="Shi L."/>
            <person name="Lu R."/>
            <person name="Comes H.P."/>
            <person name="Ma Y."/>
            <person name="Chen Y."/>
            <person name="Huang G."/>
            <person name="Zhou Y."/>
            <person name="Zheng Z."/>
            <person name="Qiu Y."/>
        </authorList>
    </citation>
    <scope>NUCLEOTIDE SEQUENCE [LARGE SCALE GENOMIC DNA]</scope>
    <source>
        <strain evidence="2">F231</strain>
    </source>
</reference>